<dbReference type="Proteomes" id="UP000239888">
    <property type="component" value="Chromosome"/>
</dbReference>
<feature type="region of interest" description="Disordered" evidence="1">
    <location>
        <begin position="134"/>
        <end position="156"/>
    </location>
</feature>
<dbReference type="KEGG" id="poi:BOP93_17470"/>
<evidence type="ECO:0008006" key="4">
    <source>
        <dbReference type="Google" id="ProtNLM"/>
    </source>
</evidence>
<accession>A0A2L0RZ52</accession>
<proteinExistence type="predicted"/>
<dbReference type="InterPro" id="IPR021960">
    <property type="entry name" value="DUF3577"/>
</dbReference>
<sequence length="156" mass="17600">MRQPFTNETKYFDLHTRGIGYLCRAREVRVRKADPFMAVTVDALHGATHDAEYTYIDCRVTGTEADMLIRHCKEEINSGDKVLVSFTIGDIWISPFTYQKGDKKGQPGASLKGRLLYISMLRINGETVFRATPKDTTQKASSDVVMDRSELAESDD</sequence>
<dbReference type="EMBL" id="CP018049">
    <property type="protein sequence ID" value="AUZ47302.1"/>
    <property type="molecule type" value="Genomic_DNA"/>
</dbReference>
<dbReference type="Pfam" id="PF12101">
    <property type="entry name" value="DUF3577"/>
    <property type="match status" value="1"/>
</dbReference>
<dbReference type="AlphaFoldDB" id="A0A2L0RZ52"/>
<feature type="compositionally biased region" description="Basic and acidic residues" evidence="1">
    <location>
        <begin position="145"/>
        <end position="156"/>
    </location>
</feature>
<name>A0A2L0RZ52_9PSED</name>
<reference evidence="2 3" key="1">
    <citation type="journal article" date="2018" name="Front. Microbiol.">
        <title>Pseudomonas orientalis F9: A Potent Antagonist against Phytopathogens with Phytotoxic Effect in the Apple Flower.</title>
        <authorList>
            <person name="Zengerer V."/>
            <person name="Schmid M."/>
            <person name="Bieri M."/>
            <person name="Muller D.C."/>
            <person name="Remus-Emsermann M.N.P."/>
            <person name="Ahrens C.H."/>
            <person name="Pelludat C."/>
        </authorList>
    </citation>
    <scope>NUCLEOTIDE SEQUENCE [LARGE SCALE GENOMIC DNA]</scope>
    <source>
        <strain evidence="2 3">F9</strain>
    </source>
</reference>
<evidence type="ECO:0000256" key="1">
    <source>
        <dbReference type="SAM" id="MobiDB-lite"/>
    </source>
</evidence>
<gene>
    <name evidence="2" type="ORF">BOP93_17470</name>
</gene>
<evidence type="ECO:0000313" key="3">
    <source>
        <dbReference type="Proteomes" id="UP000239888"/>
    </source>
</evidence>
<dbReference type="RefSeq" id="WP_104503886.1">
    <property type="nucleotide sequence ID" value="NZ_CP018049.1"/>
</dbReference>
<organism evidence="2 3">
    <name type="scientific">Pseudomonas orientalis</name>
    <dbReference type="NCBI Taxonomy" id="76758"/>
    <lineage>
        <taxon>Bacteria</taxon>
        <taxon>Pseudomonadati</taxon>
        <taxon>Pseudomonadota</taxon>
        <taxon>Gammaproteobacteria</taxon>
        <taxon>Pseudomonadales</taxon>
        <taxon>Pseudomonadaceae</taxon>
        <taxon>Pseudomonas</taxon>
    </lineage>
</organism>
<evidence type="ECO:0000313" key="2">
    <source>
        <dbReference type="EMBL" id="AUZ47302.1"/>
    </source>
</evidence>
<protein>
    <recommendedName>
        <fullName evidence="4">DUF3577 domain-containing protein</fullName>
    </recommendedName>
</protein>